<dbReference type="SMART" id="SM00355">
    <property type="entry name" value="ZnF_C2H2"/>
    <property type="match status" value="2"/>
</dbReference>
<protein>
    <recommendedName>
        <fullName evidence="1">C2H2-type domain-containing protein</fullName>
    </recommendedName>
</protein>
<dbReference type="AlphaFoldDB" id="A0A6C0BTW5"/>
<reference evidence="2" key="1">
    <citation type="journal article" date="2020" name="Nature">
        <title>Giant virus diversity and host interactions through global metagenomics.</title>
        <authorList>
            <person name="Schulz F."/>
            <person name="Roux S."/>
            <person name="Paez-Espino D."/>
            <person name="Jungbluth S."/>
            <person name="Walsh D.A."/>
            <person name="Denef V.J."/>
            <person name="McMahon K.D."/>
            <person name="Konstantinidis K.T."/>
            <person name="Eloe-Fadrosh E.A."/>
            <person name="Kyrpides N.C."/>
            <person name="Woyke T."/>
        </authorList>
    </citation>
    <scope>NUCLEOTIDE SEQUENCE</scope>
    <source>
        <strain evidence="2">GVMAG-M-3300018868-6</strain>
    </source>
</reference>
<organism evidence="2">
    <name type="scientific">viral metagenome</name>
    <dbReference type="NCBI Taxonomy" id="1070528"/>
    <lineage>
        <taxon>unclassified sequences</taxon>
        <taxon>metagenomes</taxon>
        <taxon>organismal metagenomes</taxon>
    </lineage>
</organism>
<evidence type="ECO:0000259" key="1">
    <source>
        <dbReference type="SMART" id="SM00355"/>
    </source>
</evidence>
<name>A0A6C0BTW5_9ZZZZ</name>
<feature type="domain" description="C2H2-type" evidence="1">
    <location>
        <begin position="5"/>
        <end position="29"/>
    </location>
</feature>
<proteinExistence type="predicted"/>
<evidence type="ECO:0000313" key="2">
    <source>
        <dbReference type="EMBL" id="QHS95787.1"/>
    </source>
</evidence>
<feature type="domain" description="C2H2-type" evidence="1">
    <location>
        <begin position="41"/>
        <end position="61"/>
    </location>
</feature>
<sequence length="311" mass="36033">MSSAYACKKCEYTTTNRKDYGKHLTTRKHLLAAEGLLLNRLVCPYCAKTYKHQSSMCKHKKVCEKRGLASPPDDLIELLKTQNQIQKDYIDLLSKQKEDQLKELTSMFMKLVDENKEMIKMATAMPGNIVNNTINNKISINVFLNEYCKNAMTLRDFIESIRITMDDLFRTNNLGYSAGISDIIIRSLSELGSNERPIHCSDQKRLQFYIKEENRWNKDNGDKMNTAINKIAHKHILKMKEWEKEHPNWLNNEQESEQYMKMLHNLMGGENEEEQGKNAREIMKNIGGVVMIKHAMDSIMSGEPEMVDDDV</sequence>
<dbReference type="EMBL" id="MN739257">
    <property type="protein sequence ID" value="QHS95787.1"/>
    <property type="molecule type" value="Genomic_DNA"/>
</dbReference>
<dbReference type="InterPro" id="IPR013087">
    <property type="entry name" value="Znf_C2H2_type"/>
</dbReference>
<dbReference type="Gene3D" id="3.30.160.60">
    <property type="entry name" value="Classic Zinc Finger"/>
    <property type="match status" value="1"/>
</dbReference>
<accession>A0A6C0BTW5</accession>